<protein>
    <submittedName>
        <fullName evidence="2">NADH:flavin oxidoreductase/NADH oxidase</fullName>
    </submittedName>
</protein>
<dbReference type="Gene3D" id="3.20.20.70">
    <property type="entry name" value="Aldolase class I"/>
    <property type="match status" value="1"/>
</dbReference>
<accession>A0A9Q5I4W1</accession>
<feature type="domain" description="NADH:flavin oxidoreductase/NADH oxidase N-terminal" evidence="1">
    <location>
        <begin position="37"/>
        <end position="82"/>
    </location>
</feature>
<dbReference type="GO" id="GO:0010181">
    <property type="term" value="F:FMN binding"/>
    <property type="evidence" value="ECO:0007669"/>
    <property type="project" value="InterPro"/>
</dbReference>
<gene>
    <name evidence="2" type="ORF">A7U60_g1509</name>
</gene>
<name>A0A9Q5I4W1_SANBA</name>
<dbReference type="OrthoDB" id="276546at2759"/>
<dbReference type="AlphaFoldDB" id="A0A9Q5I4W1"/>
<comment type="caution">
    <text evidence="2">The sequence shown here is derived from an EMBL/GenBank/DDBJ whole genome shotgun (WGS) entry which is preliminary data.</text>
</comment>
<dbReference type="GO" id="GO:0016491">
    <property type="term" value="F:oxidoreductase activity"/>
    <property type="evidence" value="ECO:0007669"/>
    <property type="project" value="InterPro"/>
</dbReference>
<evidence type="ECO:0000313" key="2">
    <source>
        <dbReference type="EMBL" id="OCB91222.1"/>
    </source>
</evidence>
<dbReference type="SUPFAM" id="SSF51395">
    <property type="entry name" value="FMN-linked oxidoreductases"/>
    <property type="match status" value="1"/>
</dbReference>
<dbReference type="Pfam" id="PF00724">
    <property type="entry name" value="Oxidored_FMN"/>
    <property type="match status" value="1"/>
</dbReference>
<organism evidence="2 3">
    <name type="scientific">Sanghuangporus baumii</name>
    <name type="common">Phellinus baumii</name>
    <dbReference type="NCBI Taxonomy" id="108892"/>
    <lineage>
        <taxon>Eukaryota</taxon>
        <taxon>Fungi</taxon>
        <taxon>Dikarya</taxon>
        <taxon>Basidiomycota</taxon>
        <taxon>Agaricomycotina</taxon>
        <taxon>Agaricomycetes</taxon>
        <taxon>Hymenochaetales</taxon>
        <taxon>Hymenochaetaceae</taxon>
        <taxon>Sanghuangporus</taxon>
    </lineage>
</organism>
<evidence type="ECO:0000313" key="3">
    <source>
        <dbReference type="Proteomes" id="UP000757232"/>
    </source>
</evidence>
<dbReference type="Proteomes" id="UP000757232">
    <property type="component" value="Unassembled WGS sequence"/>
</dbReference>
<keyword evidence="3" id="KW-1185">Reference proteome</keyword>
<evidence type="ECO:0000259" key="1">
    <source>
        <dbReference type="Pfam" id="PF00724"/>
    </source>
</evidence>
<dbReference type="EMBL" id="LNZH02000099">
    <property type="protein sequence ID" value="OCB91222.1"/>
    <property type="molecule type" value="Genomic_DNA"/>
</dbReference>
<dbReference type="InterPro" id="IPR001155">
    <property type="entry name" value="OxRdtase_FMN_N"/>
</dbReference>
<reference evidence="2" key="1">
    <citation type="submission" date="2016-06" db="EMBL/GenBank/DDBJ databases">
        <title>Draft Genome sequence of the fungus Inonotus baumii.</title>
        <authorList>
            <person name="Zhu H."/>
            <person name="Lin W."/>
        </authorList>
    </citation>
    <scope>NUCLEOTIDE SEQUENCE</scope>
    <source>
        <strain evidence="2">821</strain>
    </source>
</reference>
<proteinExistence type="predicted"/>
<dbReference type="InterPro" id="IPR013785">
    <property type="entry name" value="Aldolase_TIM"/>
</dbReference>
<sequence>MPEVLSLPYYPKNPGGPYPSVSSSVVTMPKRRDGTLPCPLEHEKILEYIELFGTAASNAVHRAEFDGVEIQTAHGYLLDQFL</sequence>